<dbReference type="PROSITE" id="PS00061">
    <property type="entry name" value="ADH_SHORT"/>
    <property type="match status" value="1"/>
</dbReference>
<dbReference type="InterPro" id="IPR002347">
    <property type="entry name" value="SDR_fam"/>
</dbReference>
<keyword evidence="2" id="KW-0560">Oxidoreductase</keyword>
<dbReference type="RefSeq" id="WP_047637637.1">
    <property type="nucleotide sequence ID" value="NZ_FMAF01000002.1"/>
</dbReference>
<dbReference type="GO" id="GO:0016491">
    <property type="term" value="F:oxidoreductase activity"/>
    <property type="evidence" value="ECO:0007669"/>
    <property type="project" value="UniProtKB-KW"/>
</dbReference>
<dbReference type="Pfam" id="PF13561">
    <property type="entry name" value="adh_short_C2"/>
    <property type="match status" value="1"/>
</dbReference>
<evidence type="ECO:0000256" key="2">
    <source>
        <dbReference type="ARBA" id="ARBA00023002"/>
    </source>
</evidence>
<protein>
    <submittedName>
        <fullName evidence="3">3-oxoacyl-[acyl-carrier protein] reductase</fullName>
    </submittedName>
</protein>
<dbReference type="OrthoDB" id="9803333at2"/>
<proteinExistence type="inferred from homology"/>
<name>A0A1C3UCC9_9HYPH</name>
<accession>A0A1C3UCC9</accession>
<reference evidence="3 4" key="1">
    <citation type="submission" date="2016-08" db="EMBL/GenBank/DDBJ databases">
        <authorList>
            <person name="Seilhamer J.J."/>
        </authorList>
    </citation>
    <scope>NUCLEOTIDE SEQUENCE [LARGE SCALE GENOMIC DNA]</scope>
    <source>
        <strain evidence="3 4">P1-7</strain>
    </source>
</reference>
<dbReference type="InterPro" id="IPR020904">
    <property type="entry name" value="Sc_DH/Rdtase_CS"/>
</dbReference>
<evidence type="ECO:0000256" key="1">
    <source>
        <dbReference type="ARBA" id="ARBA00006484"/>
    </source>
</evidence>
<dbReference type="InterPro" id="IPR036291">
    <property type="entry name" value="NAD(P)-bd_dom_sf"/>
</dbReference>
<evidence type="ECO:0000313" key="3">
    <source>
        <dbReference type="EMBL" id="SCB13007.1"/>
    </source>
</evidence>
<dbReference type="FunFam" id="3.40.50.720:FF:000084">
    <property type="entry name" value="Short-chain dehydrogenase reductase"/>
    <property type="match status" value="1"/>
</dbReference>
<dbReference type="NCBIfam" id="NF005559">
    <property type="entry name" value="PRK07231.1"/>
    <property type="match status" value="1"/>
</dbReference>
<dbReference type="PANTHER" id="PTHR43639">
    <property type="entry name" value="OXIDOREDUCTASE, SHORT-CHAIN DEHYDROGENASE/REDUCTASE FAMILY (AFU_ORTHOLOGUE AFUA_5G02870)"/>
    <property type="match status" value="1"/>
</dbReference>
<dbReference type="PANTHER" id="PTHR43639:SF1">
    <property type="entry name" value="SHORT-CHAIN DEHYDROGENASE_REDUCTASE FAMILY PROTEIN"/>
    <property type="match status" value="1"/>
</dbReference>
<dbReference type="AlphaFoldDB" id="A0A1C3UCC9"/>
<evidence type="ECO:0000313" key="4">
    <source>
        <dbReference type="Proteomes" id="UP000199205"/>
    </source>
</evidence>
<organism evidence="3 4">
    <name type="scientific">Rhizobium lusitanum</name>
    <dbReference type="NCBI Taxonomy" id="293958"/>
    <lineage>
        <taxon>Bacteria</taxon>
        <taxon>Pseudomonadati</taxon>
        <taxon>Pseudomonadota</taxon>
        <taxon>Alphaproteobacteria</taxon>
        <taxon>Hyphomicrobiales</taxon>
        <taxon>Rhizobiaceae</taxon>
        <taxon>Rhizobium/Agrobacterium group</taxon>
        <taxon>Rhizobium</taxon>
    </lineage>
</organism>
<dbReference type="Gene3D" id="3.40.50.720">
    <property type="entry name" value="NAD(P)-binding Rossmann-like Domain"/>
    <property type="match status" value="1"/>
</dbReference>
<dbReference type="EMBL" id="FMAF01000002">
    <property type="protein sequence ID" value="SCB13007.1"/>
    <property type="molecule type" value="Genomic_DNA"/>
</dbReference>
<dbReference type="PRINTS" id="PR00080">
    <property type="entry name" value="SDRFAMILY"/>
</dbReference>
<sequence length="249" mass="25729">MSKLTGKVAIVTGASKGIGAGIAKAMGEEGAAVVVNYASSREGADKVVAEITAKGGKALAVHGDVSKSEDVKRLFAEAKQAFGGVDILVNNAGVYKFASLEEITEEEFHREFNINVLGTLLTTQEAVKYFGPEGGNVINIASTAVTMNLPTTAVYTATKAAVTSITQILAKELGPRNIRVNTISPGGVETEGVIAAGVIGSDFEKQMVSQTPLGRLGQPTDIAPIAVFLASKDSNWLTGETLYAGGGLK</sequence>
<dbReference type="SUPFAM" id="SSF51735">
    <property type="entry name" value="NAD(P)-binding Rossmann-fold domains"/>
    <property type="match status" value="1"/>
</dbReference>
<dbReference type="Proteomes" id="UP000199205">
    <property type="component" value="Unassembled WGS sequence"/>
</dbReference>
<comment type="similarity">
    <text evidence="1">Belongs to the short-chain dehydrogenases/reductases (SDR) family.</text>
</comment>
<dbReference type="PRINTS" id="PR00081">
    <property type="entry name" value="GDHRDH"/>
</dbReference>
<gene>
    <name evidence="3" type="ORF">GA0061101_10291</name>
</gene>